<evidence type="ECO:0000256" key="3">
    <source>
        <dbReference type="ARBA" id="ARBA00022670"/>
    </source>
</evidence>
<keyword evidence="6 9" id="KW-0862">Zinc</keyword>
<dbReference type="InterPro" id="IPR027268">
    <property type="entry name" value="Peptidase_M4/M1_CTD_sf"/>
</dbReference>
<dbReference type="GO" id="GO:0005737">
    <property type="term" value="C:cytoplasm"/>
    <property type="evidence" value="ECO:0007669"/>
    <property type="project" value="TreeGrafter"/>
</dbReference>
<dbReference type="Proteomes" id="UP000092555">
    <property type="component" value="Unassembled WGS sequence"/>
</dbReference>
<evidence type="ECO:0000256" key="1">
    <source>
        <dbReference type="ARBA" id="ARBA00010136"/>
    </source>
</evidence>
<dbReference type="PANTHER" id="PTHR11533:SF171">
    <property type="entry name" value="AMINOPEPTIDASE"/>
    <property type="match status" value="1"/>
</dbReference>
<dbReference type="GeneID" id="30031527"/>
<dbReference type="RefSeq" id="XP_018714037.1">
    <property type="nucleotide sequence ID" value="XM_018858551.1"/>
</dbReference>
<evidence type="ECO:0000256" key="9">
    <source>
        <dbReference type="PIRSR" id="PIRSR634016-3"/>
    </source>
</evidence>
<keyword evidence="4 9" id="KW-0479">Metal-binding</keyword>
<dbReference type="FunFam" id="1.10.390.10:FF:000001">
    <property type="entry name" value="Aminopeptidase"/>
    <property type="match status" value="1"/>
</dbReference>
<dbReference type="SUPFAM" id="SSF63737">
    <property type="entry name" value="Leukotriene A4 hydrolase N-terminal domain"/>
    <property type="match status" value="1"/>
</dbReference>
<evidence type="ECO:0000259" key="13">
    <source>
        <dbReference type="Pfam" id="PF11838"/>
    </source>
</evidence>
<dbReference type="GO" id="GO:0070006">
    <property type="term" value="F:metalloaminopeptidase activity"/>
    <property type="evidence" value="ECO:0007669"/>
    <property type="project" value="TreeGrafter"/>
</dbReference>
<dbReference type="OrthoDB" id="10031169at2759"/>
<feature type="binding site" evidence="9">
    <location>
        <position position="308"/>
    </location>
    <ligand>
        <name>Zn(2+)</name>
        <dbReference type="ChEBI" id="CHEBI:29105"/>
        <note>catalytic</note>
    </ligand>
</feature>
<feature type="active site" description="Proton acceptor" evidence="8">
    <location>
        <position position="309"/>
    </location>
</feature>
<dbReference type="Pfam" id="PF01433">
    <property type="entry name" value="Peptidase_M1"/>
    <property type="match status" value="1"/>
</dbReference>
<evidence type="ECO:0000256" key="2">
    <source>
        <dbReference type="ARBA" id="ARBA00022438"/>
    </source>
</evidence>
<dbReference type="InterPro" id="IPR045357">
    <property type="entry name" value="Aminopeptidase_N-like_N"/>
</dbReference>
<gene>
    <name evidence="15" type="ORF">METBIDRAFT_76551</name>
</gene>
<dbReference type="GO" id="GO:0008270">
    <property type="term" value="F:zinc ion binding"/>
    <property type="evidence" value="ECO:0007669"/>
    <property type="project" value="UniProtKB-UniRule"/>
</dbReference>
<dbReference type="STRING" id="869754.A0A1A0HHS6"/>
<evidence type="ECO:0000313" key="15">
    <source>
        <dbReference type="EMBL" id="OBA23556.1"/>
    </source>
</evidence>
<dbReference type="InterPro" id="IPR001930">
    <property type="entry name" value="Peptidase_M1"/>
</dbReference>
<accession>A0A1A0HHS6</accession>
<evidence type="ECO:0000259" key="12">
    <source>
        <dbReference type="Pfam" id="PF01433"/>
    </source>
</evidence>
<comment type="caution">
    <text evidence="15">The sequence shown here is derived from an EMBL/GenBank/DDBJ whole genome shotgun (WGS) entry which is preliminary data.</text>
</comment>
<dbReference type="GO" id="GO:0042277">
    <property type="term" value="F:peptide binding"/>
    <property type="evidence" value="ECO:0007669"/>
    <property type="project" value="TreeGrafter"/>
</dbReference>
<evidence type="ECO:0000256" key="10">
    <source>
        <dbReference type="PIRSR" id="PIRSR634016-4"/>
    </source>
</evidence>
<dbReference type="InterPro" id="IPR050344">
    <property type="entry name" value="Peptidase_M1_aminopeptidases"/>
</dbReference>
<keyword evidence="16" id="KW-1185">Reference proteome</keyword>
<organism evidence="15 16">
    <name type="scientific">Metschnikowia bicuspidata var. bicuspidata NRRL YB-4993</name>
    <dbReference type="NCBI Taxonomy" id="869754"/>
    <lineage>
        <taxon>Eukaryota</taxon>
        <taxon>Fungi</taxon>
        <taxon>Dikarya</taxon>
        <taxon>Ascomycota</taxon>
        <taxon>Saccharomycotina</taxon>
        <taxon>Pichiomycetes</taxon>
        <taxon>Metschnikowiaceae</taxon>
        <taxon>Metschnikowia</taxon>
    </lineage>
</organism>
<evidence type="ECO:0000259" key="14">
    <source>
        <dbReference type="Pfam" id="PF17900"/>
    </source>
</evidence>
<keyword evidence="7 11" id="KW-0482">Metalloprotease</keyword>
<keyword evidence="3 11" id="KW-0645">Protease</keyword>
<dbReference type="Gene3D" id="1.10.390.10">
    <property type="entry name" value="Neutral Protease Domain 2"/>
    <property type="match status" value="1"/>
</dbReference>
<dbReference type="AlphaFoldDB" id="A0A1A0HHS6"/>
<dbReference type="PANTHER" id="PTHR11533">
    <property type="entry name" value="PROTEASE M1 ZINC METALLOPROTEASE"/>
    <property type="match status" value="1"/>
</dbReference>
<dbReference type="Gene3D" id="2.60.40.1910">
    <property type="match status" value="1"/>
</dbReference>
<evidence type="ECO:0000313" key="16">
    <source>
        <dbReference type="Proteomes" id="UP000092555"/>
    </source>
</evidence>
<dbReference type="EC" id="3.4.11.-" evidence="11"/>
<keyword evidence="2 11" id="KW-0031">Aminopeptidase</keyword>
<proteinExistence type="inferred from homology"/>
<evidence type="ECO:0000256" key="11">
    <source>
        <dbReference type="RuleBase" id="RU364040"/>
    </source>
</evidence>
<dbReference type="InterPro" id="IPR042097">
    <property type="entry name" value="Aminopeptidase_N-like_N_sf"/>
</dbReference>
<comment type="cofactor">
    <cofactor evidence="9 11">
        <name>Zn(2+)</name>
        <dbReference type="ChEBI" id="CHEBI:29105"/>
    </cofactor>
    <text evidence="9 11">Binds 1 zinc ion per subunit.</text>
</comment>
<dbReference type="SUPFAM" id="SSF55486">
    <property type="entry name" value="Metalloproteases ('zincins'), catalytic domain"/>
    <property type="match status" value="1"/>
</dbReference>
<dbReference type="InterPro" id="IPR014782">
    <property type="entry name" value="Peptidase_M1_dom"/>
</dbReference>
<dbReference type="GO" id="GO:0016020">
    <property type="term" value="C:membrane"/>
    <property type="evidence" value="ECO:0007669"/>
    <property type="project" value="TreeGrafter"/>
</dbReference>
<dbReference type="GO" id="GO:0043171">
    <property type="term" value="P:peptide catabolic process"/>
    <property type="evidence" value="ECO:0007669"/>
    <property type="project" value="TreeGrafter"/>
</dbReference>
<dbReference type="GO" id="GO:0006508">
    <property type="term" value="P:proteolysis"/>
    <property type="evidence" value="ECO:0007669"/>
    <property type="project" value="UniProtKB-KW"/>
</dbReference>
<evidence type="ECO:0000256" key="4">
    <source>
        <dbReference type="ARBA" id="ARBA00022723"/>
    </source>
</evidence>
<dbReference type="Pfam" id="PF17900">
    <property type="entry name" value="Peptidase_M1_N"/>
    <property type="match status" value="1"/>
</dbReference>
<name>A0A1A0HHS6_9ASCO</name>
<dbReference type="FunFam" id="2.60.40.1730:FF:000002">
    <property type="entry name" value="Aminopeptidase"/>
    <property type="match status" value="1"/>
</dbReference>
<evidence type="ECO:0000256" key="7">
    <source>
        <dbReference type="ARBA" id="ARBA00023049"/>
    </source>
</evidence>
<protein>
    <recommendedName>
        <fullName evidence="11">Aminopeptidase</fullName>
        <ecNumber evidence="11">3.4.11.-</ecNumber>
    </recommendedName>
</protein>
<reference evidence="15 16" key="1">
    <citation type="submission" date="2016-05" db="EMBL/GenBank/DDBJ databases">
        <title>Comparative genomics of biotechnologically important yeasts.</title>
        <authorList>
            <consortium name="DOE Joint Genome Institute"/>
            <person name="Riley R."/>
            <person name="Haridas S."/>
            <person name="Wolfe K.H."/>
            <person name="Lopes M.R."/>
            <person name="Hittinger C.T."/>
            <person name="Goker M."/>
            <person name="Salamov A."/>
            <person name="Wisecaver J."/>
            <person name="Long T.M."/>
            <person name="Aerts A.L."/>
            <person name="Barry K."/>
            <person name="Choi C."/>
            <person name="Clum A."/>
            <person name="Coughlan A.Y."/>
            <person name="Deshpande S."/>
            <person name="Douglass A.P."/>
            <person name="Hanson S.J."/>
            <person name="Klenk H.-P."/>
            <person name="LaButti K."/>
            <person name="Lapidus A."/>
            <person name="Lindquist E."/>
            <person name="Lipzen A."/>
            <person name="Meier-kolthoff J.P."/>
            <person name="Ohm R.A."/>
            <person name="Otillar R.P."/>
            <person name="Pangilinan J."/>
            <person name="Peng Y."/>
            <person name="Rokas A."/>
            <person name="Rosa C.A."/>
            <person name="Scheuner C."/>
            <person name="Sibirny A.A."/>
            <person name="Slot J.C."/>
            <person name="Stielow J.B."/>
            <person name="Sun H."/>
            <person name="Kurtzman C.P."/>
            <person name="Blackwell M."/>
            <person name="Grigoriev I.V."/>
            <person name="Jeffries T.W."/>
        </authorList>
    </citation>
    <scope>NUCLEOTIDE SEQUENCE [LARGE SCALE GENOMIC DNA]</scope>
    <source>
        <strain evidence="15 16">NRRL YB-4993</strain>
    </source>
</reference>
<dbReference type="InterPro" id="IPR024571">
    <property type="entry name" value="ERAP1-like_C_dom"/>
</dbReference>
<dbReference type="EMBL" id="LXTC01000001">
    <property type="protein sequence ID" value="OBA23556.1"/>
    <property type="molecule type" value="Genomic_DNA"/>
</dbReference>
<dbReference type="CDD" id="cd09601">
    <property type="entry name" value="M1_APN-Q_like"/>
    <property type="match status" value="1"/>
</dbReference>
<feature type="binding site" evidence="9">
    <location>
        <position position="331"/>
    </location>
    <ligand>
        <name>Zn(2+)</name>
        <dbReference type="ChEBI" id="CHEBI:29105"/>
        <note>catalytic</note>
    </ligand>
</feature>
<dbReference type="Gene3D" id="2.60.40.1730">
    <property type="entry name" value="tricorn interacting facor f3 domain"/>
    <property type="match status" value="1"/>
</dbReference>
<dbReference type="Gene3D" id="1.25.50.20">
    <property type="match status" value="1"/>
</dbReference>
<evidence type="ECO:0000256" key="5">
    <source>
        <dbReference type="ARBA" id="ARBA00022801"/>
    </source>
</evidence>
<dbReference type="PRINTS" id="PR00756">
    <property type="entry name" value="ALADIPTASE"/>
</dbReference>
<feature type="domain" description="ERAP1-like C-terminal" evidence="13">
    <location>
        <begin position="526"/>
        <end position="850"/>
    </location>
</feature>
<sequence length="871" mass="98386">MPFFCALPASLKPIHYDVSVFDITEHDFRGKVAIDLEIRQKTDEVHLHYRDLVIGEVYATYNDQKTQGSIVEQNEKKEFFVAKFKPEFADVGEHVHVEIFFTGKIQTNMAGFYKSSYKENDETKHMLSTQFEATDARRAFPCLDEPALKATFTVHVTTSTDMTVLGNMPVQEEKTLGNGIKVVSFEKTPVMSTYLLAWAIGEFDYIESFTQDLYVNDKPLPVRVYTTKGYTVDAQLALEIAPKIVDLFSSVFGVKYPLPKLDLIAVHSFSHNAMENWGLITYRSTALLYSAANLDPSYKQKVAYVVAHEIAHQWFGNLVTMQWWDELWLNEGFATWVGFYAVDRLFPEWDIFAEFVLTSLQEALRLDGLRNSHPIKVAVLDALDIDQLFDTISYLKGASTILMLSTHLQTDVFLRGVGRYLNENKFGNATSEDLWRAVSEVSGQDVSAMMQAWISKIGYPVVSVSKNGQGALCLSQLRFLNGGDVKPEEDQTMWWVPISVVEQKESVTTDSFSEKSVVLDAEINGLFKMNRDTSAPFRVNYSPDFLQSHVLEHFSELSTKDKIGVIADVAAISVSGDKRTSTVTFLDLAKHIVLDRDLVGSTYATWHELSHRISAFALTFGGINSDLDRSIAAFCEQVYVKLATKYASEEVNRNDFSGLKLRSLVLNNAATLNIPVLQQLAATVFSEWKLTGSIDSSMRTFVLRSVVSSEHVSQEDFDFIMKQVTHPTSLDSREVALSALGCTSDLSVARKVMLFLIDDSVIPTMDAHFLAVSLSKNTKTRDLLWQFVKDNYAKIYELMSTNMVVLDRFIKLTVCNYQSFAVEKDVREFFAAKDVHGFERALNQALDQIHINASWVDRDQASVEQWLQSRL</sequence>
<feature type="binding site" evidence="9">
    <location>
        <position position="312"/>
    </location>
    <ligand>
        <name>Zn(2+)</name>
        <dbReference type="ChEBI" id="CHEBI:29105"/>
        <note>catalytic</note>
    </ligand>
</feature>
<evidence type="ECO:0000256" key="6">
    <source>
        <dbReference type="ARBA" id="ARBA00022833"/>
    </source>
</evidence>
<evidence type="ECO:0000256" key="8">
    <source>
        <dbReference type="PIRSR" id="PIRSR634016-1"/>
    </source>
</evidence>
<dbReference type="Pfam" id="PF11838">
    <property type="entry name" value="ERAP1_C"/>
    <property type="match status" value="1"/>
</dbReference>
<comment type="similarity">
    <text evidence="1 11">Belongs to the peptidase M1 family.</text>
</comment>
<feature type="site" description="Transition state stabilizer" evidence="10">
    <location>
        <position position="394"/>
    </location>
</feature>
<dbReference type="InterPro" id="IPR034016">
    <property type="entry name" value="M1_APN-typ"/>
</dbReference>
<keyword evidence="5 11" id="KW-0378">Hydrolase</keyword>
<feature type="domain" description="Peptidase M1 membrane alanine aminopeptidase" evidence="12">
    <location>
        <begin position="237"/>
        <end position="453"/>
    </location>
</feature>
<feature type="domain" description="Aminopeptidase N-like N-terminal" evidence="14">
    <location>
        <begin position="12"/>
        <end position="195"/>
    </location>
</feature>